<dbReference type="EMBL" id="JAIOUQ010000009">
    <property type="protein sequence ID" value="MBZ2166211.1"/>
    <property type="molecule type" value="Genomic_DNA"/>
</dbReference>
<keyword evidence="1" id="KW-0175">Coiled coil</keyword>
<evidence type="ECO:0000256" key="1">
    <source>
        <dbReference type="SAM" id="Coils"/>
    </source>
</evidence>
<sequence>MYPKEEELETKINDMSDDTYLLENVKKELEKTKMKLDQTDTELKRSRGLIKEKELTLEELKQKYHSHIHKLNLQINKLSSDLYEMGYLNHKGRTIKQRLETKFYMVYLLTKKKNRGIKNAIINIRGYRAIKNKQLLDIGYYLKNNPDVRSSGDDPIMQYIYYGYKEGRKPNPNFDGDYYIKENADLKNLNINPLVHYGLYGIKEGRKTINKSQTKQK</sequence>
<keyword evidence="3" id="KW-1185">Reference proteome</keyword>
<dbReference type="Proteomes" id="UP000825933">
    <property type="component" value="Unassembled WGS sequence"/>
</dbReference>
<comment type="caution">
    <text evidence="2">The sequence shown here is derived from an EMBL/GenBank/DDBJ whole genome shotgun (WGS) entry which is preliminary data.</text>
</comment>
<dbReference type="RefSeq" id="WP_223791771.1">
    <property type="nucleotide sequence ID" value="NZ_JAIOUQ010000009.1"/>
</dbReference>
<dbReference type="AlphaFoldDB" id="A0A8T5V2X9"/>
<evidence type="ECO:0000313" key="2">
    <source>
        <dbReference type="EMBL" id="MBZ2166211.1"/>
    </source>
</evidence>
<organism evidence="2 3">
    <name type="scientific">Methanobacterium spitsbergense</name>
    <dbReference type="NCBI Taxonomy" id="2874285"/>
    <lineage>
        <taxon>Archaea</taxon>
        <taxon>Methanobacteriati</taxon>
        <taxon>Methanobacteriota</taxon>
        <taxon>Methanomada group</taxon>
        <taxon>Methanobacteria</taxon>
        <taxon>Methanobacteriales</taxon>
        <taxon>Methanobacteriaceae</taxon>
        <taxon>Methanobacterium</taxon>
    </lineage>
</organism>
<evidence type="ECO:0000313" key="3">
    <source>
        <dbReference type="Proteomes" id="UP000825933"/>
    </source>
</evidence>
<reference evidence="3" key="1">
    <citation type="journal article" date="2022" name="Microbiol. Resour. Announc.">
        <title>Draft Genome Sequence of a Methanogenic Archaeon from West Spitsbergen Permafrost.</title>
        <authorList>
            <person name="Trubitsyn V."/>
            <person name="Rivkina E."/>
            <person name="Shcherbakova V."/>
        </authorList>
    </citation>
    <scope>NUCLEOTIDE SEQUENCE [LARGE SCALE GENOMIC DNA]</scope>
    <source>
        <strain evidence="3">VT</strain>
    </source>
</reference>
<gene>
    <name evidence="2" type="ORF">K8N75_09190</name>
</gene>
<feature type="coiled-coil region" evidence="1">
    <location>
        <begin position="22"/>
        <end position="70"/>
    </location>
</feature>
<protein>
    <submittedName>
        <fullName evidence="2">Uncharacterized protein</fullName>
    </submittedName>
</protein>
<proteinExistence type="predicted"/>
<name>A0A8T5V2X9_9EURY</name>
<accession>A0A8T5V2X9</accession>